<dbReference type="Proteomes" id="UP000035642">
    <property type="component" value="Unassembled WGS sequence"/>
</dbReference>
<name>A0A0K0DPW9_ANGCA</name>
<organism evidence="2 3">
    <name type="scientific">Angiostrongylus cantonensis</name>
    <name type="common">Rat lungworm</name>
    <dbReference type="NCBI Taxonomy" id="6313"/>
    <lineage>
        <taxon>Eukaryota</taxon>
        <taxon>Metazoa</taxon>
        <taxon>Ecdysozoa</taxon>
        <taxon>Nematoda</taxon>
        <taxon>Chromadorea</taxon>
        <taxon>Rhabditida</taxon>
        <taxon>Rhabditina</taxon>
        <taxon>Rhabditomorpha</taxon>
        <taxon>Strongyloidea</taxon>
        <taxon>Metastrongylidae</taxon>
        <taxon>Angiostrongylus</taxon>
    </lineage>
</organism>
<dbReference type="WBParaSite" id="ACAC_0001380801-mRNA-1">
    <property type="protein sequence ID" value="ACAC_0001380801-mRNA-1"/>
    <property type="gene ID" value="ACAC_0001380801"/>
</dbReference>
<dbReference type="AlphaFoldDB" id="A0A0K0DPW9"/>
<evidence type="ECO:0000313" key="3">
    <source>
        <dbReference type="WBParaSite" id="ACAC_0001380801-mRNA-1"/>
    </source>
</evidence>
<dbReference type="STRING" id="6313.A0A0K0DPW9"/>
<sequence>MRTGEHPPSPSSIASTFCALLAALGGKHTKALAIDMVIPQIIDIDFADVYPLRQPLAVLTDLLVGQGAKEIEPRILRSAGTVSAQPVYVVGIYKDKSELVGQSAGETLEVAVDMAAREGLLRLWEVTVDRVFSFGQYAADVPFDAFSTENYYLKDRCKSSTDTSILSVVGNEPLNIVEVAMRYRNRVEAVVGYSYTKRLRHKFSRGSLAKRSFRYLVKPKVYTVS</sequence>
<dbReference type="Gene3D" id="3.30.160.20">
    <property type="match status" value="1"/>
</dbReference>
<accession>A0A0K0DPW9</accession>
<protein>
    <submittedName>
        <fullName evidence="3">YcaO domain-containing protein</fullName>
    </submittedName>
</protein>
<reference evidence="3" key="2">
    <citation type="submission" date="2017-02" db="UniProtKB">
        <authorList>
            <consortium name="WormBaseParasite"/>
        </authorList>
    </citation>
    <scope>IDENTIFICATION</scope>
</reference>
<dbReference type="Pfam" id="PF22892">
    <property type="entry name" value="DSRM_MRPL44"/>
    <property type="match status" value="1"/>
</dbReference>
<proteinExistence type="predicted"/>
<dbReference type="InterPro" id="IPR044444">
    <property type="entry name" value="Ribosomal_mL44_DSRM_metazoa"/>
</dbReference>
<reference evidence="2" key="1">
    <citation type="submission" date="2012-09" db="EMBL/GenBank/DDBJ databases">
        <authorList>
            <person name="Martin A.A."/>
        </authorList>
    </citation>
    <scope>NUCLEOTIDE SEQUENCE</scope>
</reference>
<feature type="domain" description="Large ribosomal subunit protein mL44 dsRNA binding" evidence="1">
    <location>
        <begin position="50"/>
        <end position="157"/>
    </location>
</feature>
<evidence type="ECO:0000259" key="1">
    <source>
        <dbReference type="Pfam" id="PF22892"/>
    </source>
</evidence>
<keyword evidence="2" id="KW-1185">Reference proteome</keyword>
<evidence type="ECO:0000313" key="2">
    <source>
        <dbReference type="Proteomes" id="UP000035642"/>
    </source>
</evidence>
<dbReference type="GO" id="GO:0003725">
    <property type="term" value="F:double-stranded RNA binding"/>
    <property type="evidence" value="ECO:0007669"/>
    <property type="project" value="InterPro"/>
</dbReference>